<proteinExistence type="predicted"/>
<dbReference type="SUPFAM" id="SSF53067">
    <property type="entry name" value="Actin-like ATPase domain"/>
    <property type="match status" value="1"/>
</dbReference>
<dbReference type="AlphaFoldDB" id="A0A4C1Y2Q9"/>
<evidence type="ECO:0000313" key="1">
    <source>
        <dbReference type="EMBL" id="GBP70196.1"/>
    </source>
</evidence>
<dbReference type="InterPro" id="IPR043129">
    <property type="entry name" value="ATPase_NBD"/>
</dbReference>
<keyword evidence="2" id="KW-1185">Reference proteome</keyword>
<gene>
    <name evidence="1" type="primary">ACTR10</name>
    <name evidence="1" type="ORF">EVAR_46691_1</name>
</gene>
<dbReference type="STRING" id="151549.A0A4C1Y2Q9"/>
<dbReference type="Proteomes" id="UP000299102">
    <property type="component" value="Unassembled WGS sequence"/>
</dbReference>
<dbReference type="InterPro" id="IPR004000">
    <property type="entry name" value="Actin"/>
</dbReference>
<evidence type="ECO:0000313" key="2">
    <source>
        <dbReference type="Proteomes" id="UP000299102"/>
    </source>
</evidence>
<dbReference type="EMBL" id="BGZK01001066">
    <property type="protein sequence ID" value="GBP70196.1"/>
    <property type="molecule type" value="Genomic_DNA"/>
</dbReference>
<organism evidence="1 2">
    <name type="scientific">Eumeta variegata</name>
    <name type="common">Bagworm moth</name>
    <name type="synonym">Eumeta japonica</name>
    <dbReference type="NCBI Taxonomy" id="151549"/>
    <lineage>
        <taxon>Eukaryota</taxon>
        <taxon>Metazoa</taxon>
        <taxon>Ecdysozoa</taxon>
        <taxon>Arthropoda</taxon>
        <taxon>Hexapoda</taxon>
        <taxon>Insecta</taxon>
        <taxon>Pterygota</taxon>
        <taxon>Neoptera</taxon>
        <taxon>Endopterygota</taxon>
        <taxon>Lepidoptera</taxon>
        <taxon>Glossata</taxon>
        <taxon>Ditrysia</taxon>
        <taxon>Tineoidea</taxon>
        <taxon>Psychidae</taxon>
        <taxon>Oiketicinae</taxon>
        <taxon>Eumeta</taxon>
    </lineage>
</organism>
<comment type="caution">
    <text evidence="1">The sequence shown here is derived from an EMBL/GenBank/DDBJ whole genome shotgun (WGS) entry which is preliminary data.</text>
</comment>
<name>A0A4C1Y2Q9_EUMVA</name>
<accession>A0A4C1Y2Q9</accession>
<dbReference type="Gene3D" id="3.30.420.40">
    <property type="match status" value="1"/>
</dbReference>
<dbReference type="PANTHER" id="PTHR11937">
    <property type="entry name" value="ACTIN"/>
    <property type="match status" value="1"/>
</dbReference>
<reference evidence="1 2" key="1">
    <citation type="journal article" date="2019" name="Commun. Biol.">
        <title>The bagworm genome reveals a unique fibroin gene that provides high tensile strength.</title>
        <authorList>
            <person name="Kono N."/>
            <person name="Nakamura H."/>
            <person name="Ohtoshi R."/>
            <person name="Tomita M."/>
            <person name="Numata K."/>
            <person name="Arakawa K."/>
        </authorList>
    </citation>
    <scope>NUCLEOTIDE SEQUENCE [LARGE SCALE GENOMIC DNA]</scope>
</reference>
<dbReference type="OrthoDB" id="337660at2759"/>
<protein>
    <submittedName>
        <fullName evidence="1">Actin-related protein 10</fullName>
    </submittedName>
</protein>
<dbReference type="Pfam" id="PF00022">
    <property type="entry name" value="Actin"/>
    <property type="match status" value="1"/>
</dbReference>
<sequence>MQFTDWLDFCARRERKSTQEWSVATPYAQLKCCFVAGRERAERWTRGEEPNPAPAVRYPLPGGGTVLVSGRTRERAAEPLFARDNDMTSLGDIILQCLLQAPVDARRGLAESVLVTGGTAALPGVKARIAQELRALATLPPYAESIHVRHFRFRTAPAHDNYVAWLGGALVGAGEALAARALPRDQFARQRRLRDWVNLLDNTPSDHPHRRDFDANPL</sequence>